<keyword evidence="2" id="KW-0238">DNA-binding</keyword>
<proteinExistence type="predicted"/>
<protein>
    <submittedName>
        <fullName evidence="2">DNA-binding transcriptional MocR family regulator</fullName>
    </submittedName>
</protein>
<evidence type="ECO:0000313" key="3">
    <source>
        <dbReference type="Proteomes" id="UP001549321"/>
    </source>
</evidence>
<feature type="region of interest" description="Disordered" evidence="1">
    <location>
        <begin position="1"/>
        <end position="30"/>
    </location>
</feature>
<accession>A0ABV2R5P6</accession>
<dbReference type="InterPro" id="IPR051446">
    <property type="entry name" value="HTH_trans_reg/aminotransferase"/>
</dbReference>
<dbReference type="PANTHER" id="PTHR46577:SF1">
    <property type="entry name" value="HTH-TYPE TRANSCRIPTIONAL REGULATORY PROTEIN GABR"/>
    <property type="match status" value="1"/>
</dbReference>
<dbReference type="RefSeq" id="WP_354554240.1">
    <property type="nucleotide sequence ID" value="NZ_JBEPSM010000005.1"/>
</dbReference>
<keyword evidence="3" id="KW-1185">Reference proteome</keyword>
<comment type="caution">
    <text evidence="2">The sequence shown here is derived from an EMBL/GenBank/DDBJ whole genome shotgun (WGS) entry which is preliminary data.</text>
</comment>
<dbReference type="GO" id="GO:0003677">
    <property type="term" value="F:DNA binding"/>
    <property type="evidence" value="ECO:0007669"/>
    <property type="project" value="UniProtKB-KW"/>
</dbReference>
<evidence type="ECO:0000313" key="2">
    <source>
        <dbReference type="EMBL" id="MET4636555.1"/>
    </source>
</evidence>
<sequence>MQARAARRLLHNPDRRQSDNRQPLRGASTGIARKHAVSIIEDDPYGVLLEGPPTAIASLGPDITWHIATLSKCLTPTLCYGYVAAPTPEQAQELAGTLQAMTMMASPLLAGIA</sequence>
<dbReference type="EMBL" id="JBEPSM010000005">
    <property type="protein sequence ID" value="MET4636555.1"/>
    <property type="molecule type" value="Genomic_DNA"/>
</dbReference>
<reference evidence="2 3" key="1">
    <citation type="submission" date="2024-06" db="EMBL/GenBank/DDBJ databases">
        <title>Sorghum-associated microbial communities from plants grown in Nebraska, USA.</title>
        <authorList>
            <person name="Schachtman D."/>
        </authorList>
    </citation>
    <scope>NUCLEOTIDE SEQUENCE [LARGE SCALE GENOMIC DNA]</scope>
    <source>
        <strain evidence="2 3">3207</strain>
    </source>
</reference>
<gene>
    <name evidence="2" type="ORF">ABIE08_004518</name>
</gene>
<dbReference type="Proteomes" id="UP001549321">
    <property type="component" value="Unassembled WGS sequence"/>
</dbReference>
<dbReference type="PANTHER" id="PTHR46577">
    <property type="entry name" value="HTH-TYPE TRANSCRIPTIONAL REGULATORY PROTEIN GABR"/>
    <property type="match status" value="1"/>
</dbReference>
<dbReference type="InterPro" id="IPR015424">
    <property type="entry name" value="PyrdxlP-dep_Trfase"/>
</dbReference>
<feature type="compositionally biased region" description="Basic residues" evidence="1">
    <location>
        <begin position="1"/>
        <end position="10"/>
    </location>
</feature>
<organism evidence="2 3">
    <name type="scientific">Kaistia defluvii</name>
    <dbReference type="NCBI Taxonomy" id="410841"/>
    <lineage>
        <taxon>Bacteria</taxon>
        <taxon>Pseudomonadati</taxon>
        <taxon>Pseudomonadota</taxon>
        <taxon>Alphaproteobacteria</taxon>
        <taxon>Hyphomicrobiales</taxon>
        <taxon>Kaistiaceae</taxon>
        <taxon>Kaistia</taxon>
    </lineage>
</organism>
<dbReference type="Gene3D" id="3.40.640.10">
    <property type="entry name" value="Type I PLP-dependent aspartate aminotransferase-like (Major domain)"/>
    <property type="match status" value="1"/>
</dbReference>
<dbReference type="SUPFAM" id="SSF53383">
    <property type="entry name" value="PLP-dependent transferases"/>
    <property type="match status" value="1"/>
</dbReference>
<evidence type="ECO:0000256" key="1">
    <source>
        <dbReference type="SAM" id="MobiDB-lite"/>
    </source>
</evidence>
<dbReference type="InterPro" id="IPR015421">
    <property type="entry name" value="PyrdxlP-dep_Trfase_major"/>
</dbReference>
<name>A0ABV2R5P6_9HYPH</name>